<dbReference type="SUPFAM" id="SSF82861">
    <property type="entry name" value="Mechanosensitive channel protein MscS (YggB), transmembrane region"/>
    <property type="match status" value="1"/>
</dbReference>
<feature type="transmembrane region" description="Helical" evidence="6">
    <location>
        <begin position="35"/>
        <end position="60"/>
    </location>
</feature>
<accession>A0ABM9N7L7</accession>
<dbReference type="Gene3D" id="2.30.30.60">
    <property type="match status" value="1"/>
</dbReference>
<dbReference type="Proteomes" id="UP001314181">
    <property type="component" value="Unassembled WGS sequence"/>
</dbReference>
<feature type="transmembrane region" description="Helical" evidence="6">
    <location>
        <begin position="80"/>
        <end position="96"/>
    </location>
</feature>
<dbReference type="InterPro" id="IPR023408">
    <property type="entry name" value="MscS_beta-dom_sf"/>
</dbReference>
<comment type="caution">
    <text evidence="8">The sequence shown here is derived from an EMBL/GenBank/DDBJ whole genome shotgun (WGS) entry which is preliminary data.</text>
</comment>
<protein>
    <submittedName>
        <fullName evidence="8">Mechanosensitive ion channel protein MscS</fullName>
    </submittedName>
</protein>
<evidence type="ECO:0000256" key="4">
    <source>
        <dbReference type="ARBA" id="ARBA00022989"/>
    </source>
</evidence>
<evidence type="ECO:0000256" key="1">
    <source>
        <dbReference type="ARBA" id="ARBA00004141"/>
    </source>
</evidence>
<dbReference type="Gene3D" id="1.10.287.1260">
    <property type="match status" value="1"/>
</dbReference>
<dbReference type="InterPro" id="IPR045042">
    <property type="entry name" value="YnaI-like"/>
</dbReference>
<comment type="similarity">
    <text evidence="2">Belongs to the MscS (TC 1.A.23) family.</text>
</comment>
<dbReference type="Pfam" id="PF00924">
    <property type="entry name" value="MS_channel_2nd"/>
    <property type="match status" value="1"/>
</dbReference>
<dbReference type="InterPro" id="IPR006685">
    <property type="entry name" value="MscS_channel_2nd"/>
</dbReference>
<keyword evidence="3 6" id="KW-0812">Transmembrane</keyword>
<dbReference type="SUPFAM" id="SSF50182">
    <property type="entry name" value="Sm-like ribonucleoproteins"/>
    <property type="match status" value="1"/>
</dbReference>
<evidence type="ECO:0000256" key="6">
    <source>
        <dbReference type="SAM" id="Phobius"/>
    </source>
</evidence>
<evidence type="ECO:0000313" key="9">
    <source>
        <dbReference type="Proteomes" id="UP001314181"/>
    </source>
</evidence>
<reference evidence="8 9" key="1">
    <citation type="submission" date="2024-01" db="EMBL/GenBank/DDBJ databases">
        <authorList>
            <person name="Kunselman E."/>
        </authorList>
    </citation>
    <scope>NUCLEOTIDE SEQUENCE [LARGE SCALE GENOMIC DNA]</scope>
    <source>
        <strain evidence="8">2 abalone samples</strain>
    </source>
</reference>
<feature type="transmembrane region" description="Helical" evidence="6">
    <location>
        <begin position="156"/>
        <end position="179"/>
    </location>
</feature>
<dbReference type="RefSeq" id="WP_338363218.1">
    <property type="nucleotide sequence ID" value="NZ_CAWVOK010000001.1"/>
</dbReference>
<name>A0ABM9N7L7_9RICK</name>
<dbReference type="PANTHER" id="PTHR43634:SF2">
    <property type="entry name" value="LOW CONDUCTANCE MECHANOSENSITIVE CHANNEL YNAI"/>
    <property type="match status" value="1"/>
</dbReference>
<proteinExistence type="inferred from homology"/>
<sequence>MNSNIYINKLKHTLDILWQEMSGITGRDSLLFLEALMMFCIIVLAGFLLSYLTMLLLNFIKKRQLKPMINSLIDAACKPIMIYIIIRFSVSAVFIINKGFSHKIVDIKNKDLEKAIDITEIVTFTWFLIIAAKSIEQYIVEKKFDSDHAAQSMIKFLFLVSKIVILAVSVVNLLIVVGFNVKTTLTLGGLGSVAIGFASKDLVANFFGAVMIHLDRPYIIGDDISMPMHSISGIIEKISWRLTTIRQYNRIPVYVPNSIFASSLVENRSRKTHRLLDEYIKIRYNKTHQLKNIVESIRKIIFQDNAVDNTQSVISCITNIGKTVFEMRLYFLVHTTDFVEASEARQHIIMSINKILRTVHNTYMVFSKANIEIFDETQTHKVLKEQDSTLVQDLTI</sequence>
<keyword evidence="4 6" id="KW-1133">Transmembrane helix</keyword>
<gene>
    <name evidence="8" type="ORF">CAXC1_100002</name>
</gene>
<evidence type="ECO:0000313" key="8">
    <source>
        <dbReference type="EMBL" id="CAK8162273.1"/>
    </source>
</evidence>
<keyword evidence="9" id="KW-1185">Reference proteome</keyword>
<dbReference type="InterPro" id="IPR010920">
    <property type="entry name" value="LSM_dom_sf"/>
</dbReference>
<feature type="domain" description="Mechanosensitive ion channel MscS" evidence="7">
    <location>
        <begin position="201"/>
        <end position="270"/>
    </location>
</feature>
<organism evidence="8 9">
    <name type="scientific">Candidatus Xenohaliotis californiensis</name>
    <dbReference type="NCBI Taxonomy" id="84677"/>
    <lineage>
        <taxon>Bacteria</taxon>
        <taxon>Pseudomonadati</taxon>
        <taxon>Pseudomonadota</taxon>
        <taxon>Alphaproteobacteria</taxon>
        <taxon>Rickettsiales</taxon>
        <taxon>Anaplasmataceae</taxon>
        <taxon>Candidatus Xenohaliotis</taxon>
    </lineage>
</organism>
<keyword evidence="5 6" id="KW-0472">Membrane</keyword>
<dbReference type="PANTHER" id="PTHR43634">
    <property type="entry name" value="OW CONDUCTANCE MECHANOSENSITIVE CHANNEL"/>
    <property type="match status" value="1"/>
</dbReference>
<dbReference type="InterPro" id="IPR011014">
    <property type="entry name" value="MscS_channel_TM-2"/>
</dbReference>
<evidence type="ECO:0000259" key="7">
    <source>
        <dbReference type="Pfam" id="PF00924"/>
    </source>
</evidence>
<dbReference type="EMBL" id="CAWVOK010000001">
    <property type="protein sequence ID" value="CAK8162273.1"/>
    <property type="molecule type" value="Genomic_DNA"/>
</dbReference>
<feature type="transmembrane region" description="Helical" evidence="6">
    <location>
        <begin position="116"/>
        <end position="135"/>
    </location>
</feature>
<comment type="subcellular location">
    <subcellularLocation>
        <location evidence="1">Membrane</location>
        <topology evidence="1">Multi-pass membrane protein</topology>
    </subcellularLocation>
</comment>
<evidence type="ECO:0000256" key="3">
    <source>
        <dbReference type="ARBA" id="ARBA00022692"/>
    </source>
</evidence>
<evidence type="ECO:0000256" key="2">
    <source>
        <dbReference type="ARBA" id="ARBA00008017"/>
    </source>
</evidence>
<evidence type="ECO:0000256" key="5">
    <source>
        <dbReference type="ARBA" id="ARBA00023136"/>
    </source>
</evidence>